<organism evidence="1">
    <name type="scientific">bioreactor metagenome</name>
    <dbReference type="NCBI Taxonomy" id="1076179"/>
    <lineage>
        <taxon>unclassified sequences</taxon>
        <taxon>metagenomes</taxon>
        <taxon>ecological metagenomes</taxon>
    </lineage>
</organism>
<proteinExistence type="predicted"/>
<accession>A0A645J9M7</accession>
<name>A0A645J9M7_9ZZZZ</name>
<evidence type="ECO:0000313" key="1">
    <source>
        <dbReference type="EMBL" id="MPN60107.1"/>
    </source>
</evidence>
<dbReference type="EMBL" id="VSSQ01134943">
    <property type="protein sequence ID" value="MPN60107.1"/>
    <property type="molecule type" value="Genomic_DNA"/>
</dbReference>
<dbReference type="AlphaFoldDB" id="A0A645J9M7"/>
<protein>
    <submittedName>
        <fullName evidence="1">Uncharacterized protein</fullName>
    </submittedName>
</protein>
<reference evidence="1" key="1">
    <citation type="submission" date="2019-08" db="EMBL/GenBank/DDBJ databases">
        <authorList>
            <person name="Kucharzyk K."/>
            <person name="Murdoch R.W."/>
            <person name="Higgins S."/>
            <person name="Loffler F."/>
        </authorList>
    </citation>
    <scope>NUCLEOTIDE SEQUENCE</scope>
</reference>
<gene>
    <name evidence="1" type="ORF">SDC9_207832</name>
</gene>
<sequence length="39" mass="4463">MNSPQVIELDLGIIHVFIFTQISQFNSRFGIVENHFAVT</sequence>
<comment type="caution">
    <text evidence="1">The sequence shown here is derived from an EMBL/GenBank/DDBJ whole genome shotgun (WGS) entry which is preliminary data.</text>
</comment>